<dbReference type="EMBL" id="CAADFJ010000449">
    <property type="protein sequence ID" value="VFK07723.1"/>
    <property type="molecule type" value="Genomic_DNA"/>
</dbReference>
<feature type="domain" description="Antitoxin FitA-like ribbon-helix-helix" evidence="1">
    <location>
        <begin position="2"/>
        <end position="40"/>
    </location>
</feature>
<dbReference type="SUPFAM" id="SSF47598">
    <property type="entry name" value="Ribbon-helix-helix"/>
    <property type="match status" value="1"/>
</dbReference>
<evidence type="ECO:0000313" key="3">
    <source>
        <dbReference type="EMBL" id="VFK04781.1"/>
    </source>
</evidence>
<dbReference type="Pfam" id="PF22513">
    <property type="entry name" value="FitA-like_RHH"/>
    <property type="match status" value="1"/>
</dbReference>
<dbReference type="GO" id="GO:0006355">
    <property type="term" value="P:regulation of DNA-templated transcription"/>
    <property type="evidence" value="ECO:0007669"/>
    <property type="project" value="InterPro"/>
</dbReference>
<dbReference type="EMBL" id="CAADFG010000459">
    <property type="protein sequence ID" value="VFK04781.1"/>
    <property type="molecule type" value="Genomic_DNA"/>
</dbReference>
<evidence type="ECO:0000313" key="4">
    <source>
        <dbReference type="EMBL" id="VFK07723.1"/>
    </source>
</evidence>
<evidence type="ECO:0000259" key="1">
    <source>
        <dbReference type="Pfam" id="PF22513"/>
    </source>
</evidence>
<name>A0A450VSF0_9GAMM</name>
<dbReference type="EMBL" id="CAADFI010000463">
    <property type="protein sequence ID" value="VFK04592.1"/>
    <property type="molecule type" value="Genomic_DNA"/>
</dbReference>
<sequence>MAQMIIRNLDQDVKASLQNQAALHGWSMENEAREILRSALMKKERQETGLGSRIAVRFADIGLDEDLPEMRGQTVIPMDFTE</sequence>
<evidence type="ECO:0000313" key="2">
    <source>
        <dbReference type="EMBL" id="VFK04592.1"/>
    </source>
</evidence>
<accession>A0A450VSF0</accession>
<organism evidence="4">
    <name type="scientific">Candidatus Kentrum eta</name>
    <dbReference type="NCBI Taxonomy" id="2126337"/>
    <lineage>
        <taxon>Bacteria</taxon>
        <taxon>Pseudomonadati</taxon>
        <taxon>Pseudomonadota</taxon>
        <taxon>Gammaproteobacteria</taxon>
        <taxon>Candidatus Kentrum</taxon>
    </lineage>
</organism>
<dbReference type="Gene3D" id="1.10.1220.10">
    <property type="entry name" value="Met repressor-like"/>
    <property type="match status" value="1"/>
</dbReference>
<protein>
    <recommendedName>
        <fullName evidence="1">Antitoxin FitA-like ribbon-helix-helix domain-containing protein</fullName>
    </recommendedName>
</protein>
<dbReference type="InterPro" id="IPR053853">
    <property type="entry name" value="FitA-like_RHH"/>
</dbReference>
<reference evidence="4" key="1">
    <citation type="submission" date="2019-02" db="EMBL/GenBank/DDBJ databases">
        <authorList>
            <person name="Gruber-Vodicka R. H."/>
            <person name="Seah K. B. B."/>
        </authorList>
    </citation>
    <scope>NUCLEOTIDE SEQUENCE</scope>
    <source>
        <strain evidence="4">BECK_SA2B12</strain>
        <strain evidence="3">BECK_SA2B15</strain>
        <strain evidence="2">BECK_SA2B20</strain>
    </source>
</reference>
<dbReference type="InterPro" id="IPR010985">
    <property type="entry name" value="Ribbon_hlx_hlx"/>
</dbReference>
<dbReference type="InterPro" id="IPR013321">
    <property type="entry name" value="Arc_rbn_hlx_hlx"/>
</dbReference>
<gene>
    <name evidence="3" type="ORF">BECKH772A_GA0070896_104592</name>
    <name evidence="2" type="ORF">BECKH772B_GA0070898_104632</name>
    <name evidence="4" type="ORF">BECKH772C_GA0070978_104492</name>
</gene>
<proteinExistence type="predicted"/>
<dbReference type="AlphaFoldDB" id="A0A450VSF0"/>